<evidence type="ECO:0000313" key="2">
    <source>
        <dbReference type="EMBL" id="ADB33242.1"/>
    </source>
</evidence>
<organism evidence="2 3">
    <name type="scientific">Kribbella flavida (strain DSM 17836 / JCM 10339 / NBRC 14399)</name>
    <dbReference type="NCBI Taxonomy" id="479435"/>
    <lineage>
        <taxon>Bacteria</taxon>
        <taxon>Bacillati</taxon>
        <taxon>Actinomycetota</taxon>
        <taxon>Actinomycetes</taxon>
        <taxon>Propionibacteriales</taxon>
        <taxon>Kribbellaceae</taxon>
        <taxon>Kribbella</taxon>
    </lineage>
</organism>
<accession>D2PTV9</accession>
<feature type="region of interest" description="Disordered" evidence="1">
    <location>
        <begin position="170"/>
        <end position="250"/>
    </location>
</feature>
<keyword evidence="3" id="KW-1185">Reference proteome</keyword>
<dbReference type="EMBL" id="CP001736">
    <property type="protein sequence ID" value="ADB33242.1"/>
    <property type="molecule type" value="Genomic_DNA"/>
</dbReference>
<feature type="compositionally biased region" description="Basic residues" evidence="1">
    <location>
        <begin position="215"/>
        <end position="230"/>
    </location>
</feature>
<reference evidence="3" key="1">
    <citation type="submission" date="2009-09" db="EMBL/GenBank/DDBJ databases">
        <title>The complete genome of Kribbella flavida DSM 17836.</title>
        <authorList>
            <consortium name="US DOE Joint Genome Institute (JGI-PGF)"/>
            <person name="Lucas S."/>
            <person name="Copeland A."/>
            <person name="Lapidus A."/>
            <person name="Glavina del Rio T."/>
            <person name="Dalin E."/>
            <person name="Tice H."/>
            <person name="Bruce D."/>
            <person name="Goodwin L."/>
            <person name="Pitluck S."/>
            <person name="Kyrpides N."/>
            <person name="Mavromatis K."/>
            <person name="Ivanova N."/>
            <person name="Saunders E."/>
            <person name="Brettin T."/>
            <person name="Detter J.C."/>
            <person name="Han C."/>
            <person name="Larimer F."/>
            <person name="Land M."/>
            <person name="Hauser L."/>
            <person name="Markowitz V."/>
            <person name="Cheng J.-F."/>
            <person name="Hugenholtz P."/>
            <person name="Woyke T."/>
            <person name="Wu D."/>
            <person name="Pukall R."/>
            <person name="Klenk H.-P."/>
            <person name="Eisen J.A."/>
        </authorList>
    </citation>
    <scope>NUCLEOTIDE SEQUENCE [LARGE SCALE GENOMIC DNA]</scope>
    <source>
        <strain evidence="3">DSM 17836 / JCM 10339 / NBRC 14399</strain>
    </source>
</reference>
<protein>
    <submittedName>
        <fullName evidence="2">Uncharacterized protein</fullName>
    </submittedName>
</protein>
<gene>
    <name evidence="2" type="ordered locus">Kfla_4202</name>
</gene>
<evidence type="ECO:0000256" key="1">
    <source>
        <dbReference type="SAM" id="MobiDB-lite"/>
    </source>
</evidence>
<reference evidence="2 3" key="2">
    <citation type="journal article" date="2010" name="Stand. Genomic Sci.">
        <title>Complete genome sequence of Kribbella flavida type strain (IFO 14399).</title>
        <authorList>
            <person name="Pukall R."/>
            <person name="Lapidus A."/>
            <person name="Glavina Del Rio T."/>
            <person name="Copeland A."/>
            <person name="Tice H."/>
            <person name="Cheng J.-F."/>
            <person name="Lucas S."/>
            <person name="Chen F."/>
            <person name="Nolan M."/>
            <person name="LaButti K."/>
            <person name="Pati A."/>
            <person name="Ivanova N."/>
            <person name="Mavrommatis K."/>
            <person name="Mikhailova N."/>
            <person name="Pitluck S."/>
            <person name="Bruce D."/>
            <person name="Goodwin L."/>
            <person name="Land M."/>
            <person name="Hauser L."/>
            <person name="Chang Y.-J."/>
            <person name="Jeffries C.D."/>
            <person name="Chen A."/>
            <person name="Palaniappan K."/>
            <person name="Chain P."/>
            <person name="Rohde M."/>
            <person name="Goeker M."/>
            <person name="Bristow J."/>
            <person name="Eisen J.A."/>
            <person name="Markowitz V."/>
            <person name="Hugenholtz P."/>
            <person name="Kyrpides N.C."/>
            <person name="Klenk H.-P."/>
            <person name="Brettin T."/>
        </authorList>
    </citation>
    <scope>NUCLEOTIDE SEQUENCE [LARGE SCALE GENOMIC DNA]</scope>
    <source>
        <strain evidence="3">DSM 17836 / JCM 10339 / NBRC 14399</strain>
    </source>
</reference>
<dbReference type="HOGENOM" id="CLU_962357_0_0_11"/>
<sequence length="289" mass="32294">MPKWPLRLHANQMVVPEHPQMLRHRRLRSTEGLLQLADGQSARREALQQMTTRAVRENSEEIHARQYSCSGIYLSRNTLFDPKGISRNGPPRPVQVKCRALHQCPVDVREPPQCLRLVPNAVLRADNVDVGRGGARQLPQNAAGVLALNRDDDHVAVQKVDHIEAAATRSATCWSPSGRRRVSPSRRRVSSRGRTDRGRIEPCICARPPLQHPPATRRHPPSSAQRRRRSPDHFGCNRSPTPHVRSQHFTQRDFMTPADVFLRLVHGVAAGDYAAISEVSGAAYGLPPT</sequence>
<dbReference type="STRING" id="479435.Kfla_4202"/>
<dbReference type="AlphaFoldDB" id="D2PTV9"/>
<dbReference type="KEGG" id="kfl:Kfla_4202"/>
<name>D2PTV9_KRIFD</name>
<proteinExistence type="predicted"/>
<feature type="compositionally biased region" description="Basic residues" evidence="1">
    <location>
        <begin position="178"/>
        <end position="191"/>
    </location>
</feature>
<dbReference type="Proteomes" id="UP000007967">
    <property type="component" value="Chromosome"/>
</dbReference>
<evidence type="ECO:0000313" key="3">
    <source>
        <dbReference type="Proteomes" id="UP000007967"/>
    </source>
</evidence>